<feature type="coiled-coil region" evidence="11">
    <location>
        <begin position="174"/>
        <end position="201"/>
    </location>
</feature>
<evidence type="ECO:0000256" key="1">
    <source>
        <dbReference type="ARBA" id="ARBA00004123"/>
    </source>
</evidence>
<dbReference type="SUPFAM" id="SSF46785">
    <property type="entry name" value="Winged helix' DNA-binding domain"/>
    <property type="match status" value="1"/>
</dbReference>
<evidence type="ECO:0000256" key="8">
    <source>
        <dbReference type="ARBA" id="ARBA00023242"/>
    </source>
</evidence>
<keyword evidence="14" id="KW-1185">Reference proteome</keyword>
<gene>
    <name evidence="13" type="ORF">FPE_LOCUS8517</name>
</gene>
<comment type="similarity">
    <text evidence="10">Belongs to the HSF family. Class A subfamily.</text>
</comment>
<comment type="function">
    <text evidence="9">Transcriptional activator that specifically binds DNA sequence 5'-AGAAnnTTCT-3' known as heat shock promoter elements (HSE).</text>
</comment>
<organism evidence="13 14">
    <name type="scientific">Fraxinus pennsylvanica</name>
    <dbReference type="NCBI Taxonomy" id="56036"/>
    <lineage>
        <taxon>Eukaryota</taxon>
        <taxon>Viridiplantae</taxon>
        <taxon>Streptophyta</taxon>
        <taxon>Embryophyta</taxon>
        <taxon>Tracheophyta</taxon>
        <taxon>Spermatophyta</taxon>
        <taxon>Magnoliopsida</taxon>
        <taxon>eudicotyledons</taxon>
        <taxon>Gunneridae</taxon>
        <taxon>Pentapetalae</taxon>
        <taxon>asterids</taxon>
        <taxon>lamiids</taxon>
        <taxon>Lamiales</taxon>
        <taxon>Oleaceae</taxon>
        <taxon>Oleeae</taxon>
        <taxon>Fraxinus</taxon>
    </lineage>
</organism>
<evidence type="ECO:0000256" key="3">
    <source>
        <dbReference type="ARBA" id="ARBA00022553"/>
    </source>
</evidence>
<dbReference type="EMBL" id="OU503040">
    <property type="protein sequence ID" value="CAI9761087.1"/>
    <property type="molecule type" value="Genomic_DNA"/>
</dbReference>
<dbReference type="PANTHER" id="PTHR10015:SF448">
    <property type="entry name" value="HEAT STRESS TRANSCRIPTION FACTOR A-7A-LIKE"/>
    <property type="match status" value="1"/>
</dbReference>
<sequence length="406" mass="47130">MEQEIERNMEEKRSKDEVLISSVKEEPLIILDEEEENIGCGGDGACAVVPKPMEGLREMGPSPFLKKTFEMVDDPATDVIISWGSMRNSFVVWDPHKLSTDLLPKQFKHNNFSSFVRQLNTYSFRKIHSDRWEFANEGFQQGKKHLLMHIKRRKKNSQIMPQHGAAQSWLGVTKNGAEAELEKLRTDQNVLKEEIVKLRRQQENMEHCLATIKDRLQDTEIKQKHTVVFLIKVLKNPGFLQYFIEKIRKKRALTSGESLKKRRLAAPDLGNGDLLEAMRTIDTDEVGGMNADDKRLQVQEELTTIQSEIQTLFSFDESNSSDLSSESFFLWEELMEDDMIYDPEEAKEEVVERQQLNMAWLYRYLLHNSQEGKWKVLPDCCVEYLVVYSTYFVVCNLINGNSSFLF</sequence>
<evidence type="ECO:0000256" key="10">
    <source>
        <dbReference type="ARBA" id="ARBA00061350"/>
    </source>
</evidence>
<evidence type="ECO:0000256" key="2">
    <source>
        <dbReference type="ARBA" id="ARBA00011233"/>
    </source>
</evidence>
<dbReference type="FunFam" id="1.10.10.10:FF:000367">
    <property type="entry name" value="Heat stress transcription factor A-8"/>
    <property type="match status" value="1"/>
</dbReference>
<evidence type="ECO:0000256" key="11">
    <source>
        <dbReference type="SAM" id="Coils"/>
    </source>
</evidence>
<name>A0AAD1Z0U3_9LAMI</name>
<dbReference type="InterPro" id="IPR036388">
    <property type="entry name" value="WH-like_DNA-bd_sf"/>
</dbReference>
<dbReference type="PROSITE" id="PS00434">
    <property type="entry name" value="HSF_DOMAIN"/>
    <property type="match status" value="1"/>
</dbReference>
<comment type="subunit">
    <text evidence="2">Homotrimer.</text>
</comment>
<evidence type="ECO:0000256" key="5">
    <source>
        <dbReference type="ARBA" id="ARBA00023016"/>
    </source>
</evidence>
<dbReference type="GO" id="GO:0000978">
    <property type="term" value="F:RNA polymerase II cis-regulatory region sequence-specific DNA binding"/>
    <property type="evidence" value="ECO:0007669"/>
    <property type="project" value="TreeGrafter"/>
</dbReference>
<dbReference type="SMART" id="SM00415">
    <property type="entry name" value="HSF"/>
    <property type="match status" value="1"/>
</dbReference>
<keyword evidence="11" id="KW-0175">Coiled coil</keyword>
<keyword evidence="6" id="KW-0238">DNA-binding</keyword>
<evidence type="ECO:0000256" key="6">
    <source>
        <dbReference type="ARBA" id="ARBA00023125"/>
    </source>
</evidence>
<evidence type="ECO:0000259" key="12">
    <source>
        <dbReference type="PROSITE" id="PS00434"/>
    </source>
</evidence>
<keyword evidence="8" id="KW-0539">Nucleus</keyword>
<keyword evidence="5" id="KW-0346">Stress response</keyword>
<dbReference type="InterPro" id="IPR000232">
    <property type="entry name" value="HSF_DNA-bd"/>
</dbReference>
<dbReference type="Pfam" id="PF00447">
    <property type="entry name" value="HSF_DNA-bind"/>
    <property type="match status" value="1"/>
</dbReference>
<dbReference type="Gene3D" id="1.10.10.10">
    <property type="entry name" value="Winged helix-like DNA-binding domain superfamily/Winged helix DNA-binding domain"/>
    <property type="match status" value="1"/>
</dbReference>
<dbReference type="AlphaFoldDB" id="A0AAD1Z0U3"/>
<keyword evidence="7" id="KW-0804">Transcription</keyword>
<keyword evidence="4" id="KW-0805">Transcription regulation</keyword>
<evidence type="ECO:0000256" key="7">
    <source>
        <dbReference type="ARBA" id="ARBA00023163"/>
    </source>
</evidence>
<dbReference type="PRINTS" id="PR00056">
    <property type="entry name" value="HSFDOMAIN"/>
</dbReference>
<dbReference type="GO" id="GO:0006357">
    <property type="term" value="P:regulation of transcription by RNA polymerase II"/>
    <property type="evidence" value="ECO:0007669"/>
    <property type="project" value="TreeGrafter"/>
</dbReference>
<reference evidence="13" key="1">
    <citation type="submission" date="2023-05" db="EMBL/GenBank/DDBJ databases">
        <authorList>
            <person name="Huff M."/>
        </authorList>
    </citation>
    <scope>NUCLEOTIDE SEQUENCE</scope>
</reference>
<comment type="subcellular location">
    <subcellularLocation>
        <location evidence="1">Nucleus</location>
    </subcellularLocation>
</comment>
<evidence type="ECO:0000256" key="9">
    <source>
        <dbReference type="ARBA" id="ARBA00054492"/>
    </source>
</evidence>
<keyword evidence="3" id="KW-0597">Phosphoprotein</keyword>
<dbReference type="GO" id="GO:0034605">
    <property type="term" value="P:cellular response to heat"/>
    <property type="evidence" value="ECO:0007669"/>
    <property type="project" value="TreeGrafter"/>
</dbReference>
<dbReference type="InterPro" id="IPR036390">
    <property type="entry name" value="WH_DNA-bd_sf"/>
</dbReference>
<dbReference type="PANTHER" id="PTHR10015">
    <property type="entry name" value="HEAT SHOCK TRANSCRIPTION FACTOR"/>
    <property type="match status" value="1"/>
</dbReference>
<dbReference type="GO" id="GO:0005634">
    <property type="term" value="C:nucleus"/>
    <property type="evidence" value="ECO:0007669"/>
    <property type="project" value="UniProtKB-SubCell"/>
</dbReference>
<accession>A0AAD1Z0U3</accession>
<dbReference type="GO" id="GO:0003700">
    <property type="term" value="F:DNA-binding transcription factor activity"/>
    <property type="evidence" value="ECO:0007669"/>
    <property type="project" value="InterPro"/>
</dbReference>
<feature type="domain" description="HSF-type DNA-binding" evidence="12">
    <location>
        <begin position="103"/>
        <end position="127"/>
    </location>
</feature>
<evidence type="ECO:0000313" key="13">
    <source>
        <dbReference type="EMBL" id="CAI9761087.1"/>
    </source>
</evidence>
<dbReference type="Proteomes" id="UP000834106">
    <property type="component" value="Chromosome 5"/>
</dbReference>
<evidence type="ECO:0000256" key="4">
    <source>
        <dbReference type="ARBA" id="ARBA00023015"/>
    </source>
</evidence>
<evidence type="ECO:0000313" key="14">
    <source>
        <dbReference type="Proteomes" id="UP000834106"/>
    </source>
</evidence>
<protein>
    <recommendedName>
        <fullName evidence="12">HSF-type DNA-binding domain-containing protein</fullName>
    </recommendedName>
</protein>
<proteinExistence type="inferred from homology"/>